<sequence length="204" mass="22376">METGNKKAYAAIALAAVNVAVFLYLAFGGPTEDGAYMLEHGAMYVPRMLEYGEYYRLFSSMFLHFGFQHLFNNMVMLLMVGWNLELEIGSVRFLIIYLLSGLGGNLLSGYLDIRLQDYAVSAGASGAIFGILGALLYVVYRNHGRLRNISGRGMLVMVAITLYFGFASSGVDNAAHVGGLITGLLCGILLYRKKHRKRGTFAGF</sequence>
<dbReference type="Proteomes" id="UP000713880">
    <property type="component" value="Unassembled WGS sequence"/>
</dbReference>
<evidence type="ECO:0000256" key="6">
    <source>
        <dbReference type="ARBA" id="ARBA00022989"/>
    </source>
</evidence>
<protein>
    <submittedName>
        <fullName evidence="10">Rhomboid family intramembrane serine protease</fullName>
    </submittedName>
</protein>
<reference evidence="10" key="1">
    <citation type="submission" date="2020-08" db="EMBL/GenBank/DDBJ databases">
        <authorList>
            <person name="Cejkova D."/>
            <person name="Kubasova T."/>
            <person name="Jahodarova E."/>
            <person name="Rychlik I."/>
        </authorList>
    </citation>
    <scope>NUCLEOTIDE SEQUENCE</scope>
    <source>
        <strain evidence="10">An420c</strain>
    </source>
</reference>
<dbReference type="PANTHER" id="PTHR22936:SF69">
    <property type="entry name" value="RHOMBOID-LIKE PROTEIN"/>
    <property type="match status" value="1"/>
</dbReference>
<comment type="caution">
    <text evidence="10">The sequence shown here is derived from an EMBL/GenBank/DDBJ whole genome shotgun (WGS) entry which is preliminary data.</text>
</comment>
<dbReference type="RefSeq" id="WP_204907832.1">
    <property type="nucleotide sequence ID" value="NZ_JACJLV010000003.1"/>
</dbReference>
<evidence type="ECO:0000256" key="4">
    <source>
        <dbReference type="ARBA" id="ARBA00022801"/>
    </source>
</evidence>
<feature type="transmembrane region" description="Helical" evidence="8">
    <location>
        <begin position="174"/>
        <end position="191"/>
    </location>
</feature>
<dbReference type="PANTHER" id="PTHR22936">
    <property type="entry name" value="RHOMBOID-RELATED"/>
    <property type="match status" value="1"/>
</dbReference>
<evidence type="ECO:0000256" key="8">
    <source>
        <dbReference type="SAM" id="Phobius"/>
    </source>
</evidence>
<evidence type="ECO:0000313" key="11">
    <source>
        <dbReference type="Proteomes" id="UP000713880"/>
    </source>
</evidence>
<accession>A0A938WZ87</accession>
<keyword evidence="7 8" id="KW-0472">Membrane</keyword>
<keyword evidence="5" id="KW-0720">Serine protease</keyword>
<dbReference type="InterPro" id="IPR022764">
    <property type="entry name" value="Peptidase_S54_rhomboid_dom"/>
</dbReference>
<feature type="transmembrane region" description="Helical" evidence="8">
    <location>
        <begin position="7"/>
        <end position="27"/>
    </location>
</feature>
<evidence type="ECO:0000259" key="9">
    <source>
        <dbReference type="Pfam" id="PF01694"/>
    </source>
</evidence>
<organism evidence="10 11">
    <name type="scientific">Mordavella massiliensis</name>
    <dbReference type="NCBI Taxonomy" id="1871024"/>
    <lineage>
        <taxon>Bacteria</taxon>
        <taxon>Bacillati</taxon>
        <taxon>Bacillota</taxon>
        <taxon>Clostridia</taxon>
        <taxon>Eubacteriales</taxon>
        <taxon>Clostridiaceae</taxon>
        <taxon>Mordavella</taxon>
    </lineage>
</organism>
<evidence type="ECO:0000256" key="1">
    <source>
        <dbReference type="ARBA" id="ARBA00004141"/>
    </source>
</evidence>
<dbReference type="InterPro" id="IPR035952">
    <property type="entry name" value="Rhomboid-like_sf"/>
</dbReference>
<dbReference type="Gene3D" id="1.20.1540.10">
    <property type="entry name" value="Rhomboid-like"/>
    <property type="match status" value="1"/>
</dbReference>
<dbReference type="SUPFAM" id="SSF144091">
    <property type="entry name" value="Rhomboid-like"/>
    <property type="match status" value="1"/>
</dbReference>
<dbReference type="Pfam" id="PF01694">
    <property type="entry name" value="Rhomboid"/>
    <property type="match status" value="1"/>
</dbReference>
<feature type="transmembrane region" description="Helical" evidence="8">
    <location>
        <begin position="94"/>
        <end position="113"/>
    </location>
</feature>
<comment type="subcellular location">
    <subcellularLocation>
        <location evidence="1">Membrane</location>
        <topology evidence="1">Multi-pass membrane protein</topology>
    </subcellularLocation>
</comment>
<dbReference type="GO" id="GO:0016020">
    <property type="term" value="C:membrane"/>
    <property type="evidence" value="ECO:0007669"/>
    <property type="project" value="UniProtKB-SubCell"/>
</dbReference>
<dbReference type="GO" id="GO:0004252">
    <property type="term" value="F:serine-type endopeptidase activity"/>
    <property type="evidence" value="ECO:0007669"/>
    <property type="project" value="InterPro"/>
</dbReference>
<dbReference type="GO" id="GO:0006508">
    <property type="term" value="P:proteolysis"/>
    <property type="evidence" value="ECO:0007669"/>
    <property type="project" value="UniProtKB-KW"/>
</dbReference>
<keyword evidence="6 8" id="KW-1133">Transmembrane helix</keyword>
<keyword evidence="2 10" id="KW-0645">Protease</keyword>
<keyword evidence="3 8" id="KW-0812">Transmembrane</keyword>
<evidence type="ECO:0000256" key="2">
    <source>
        <dbReference type="ARBA" id="ARBA00022670"/>
    </source>
</evidence>
<name>A0A938WZ87_9CLOT</name>
<keyword evidence="4" id="KW-0378">Hydrolase</keyword>
<dbReference type="AlphaFoldDB" id="A0A938WZ87"/>
<evidence type="ECO:0000256" key="3">
    <source>
        <dbReference type="ARBA" id="ARBA00022692"/>
    </source>
</evidence>
<proteinExistence type="predicted"/>
<reference evidence="10" key="2">
    <citation type="journal article" date="2021" name="Sci. Rep.">
        <title>The distribution of antibiotic resistance genes in chicken gut microbiota commensals.</title>
        <authorList>
            <person name="Juricova H."/>
            <person name="Matiasovicova J."/>
            <person name="Kubasova T."/>
            <person name="Cejkova D."/>
            <person name="Rychlik I."/>
        </authorList>
    </citation>
    <scope>NUCLEOTIDE SEQUENCE</scope>
    <source>
        <strain evidence="10">An420c</strain>
    </source>
</reference>
<evidence type="ECO:0000256" key="7">
    <source>
        <dbReference type="ARBA" id="ARBA00023136"/>
    </source>
</evidence>
<evidence type="ECO:0000256" key="5">
    <source>
        <dbReference type="ARBA" id="ARBA00022825"/>
    </source>
</evidence>
<keyword evidence="11" id="KW-1185">Reference proteome</keyword>
<dbReference type="InterPro" id="IPR002610">
    <property type="entry name" value="Peptidase_S54_rhomboid-like"/>
</dbReference>
<feature type="domain" description="Peptidase S54 rhomboid" evidence="9">
    <location>
        <begin position="52"/>
        <end position="192"/>
    </location>
</feature>
<feature type="transmembrane region" description="Helical" evidence="8">
    <location>
        <begin position="61"/>
        <end position="82"/>
    </location>
</feature>
<feature type="transmembrane region" description="Helical" evidence="8">
    <location>
        <begin position="152"/>
        <end position="168"/>
    </location>
</feature>
<feature type="transmembrane region" description="Helical" evidence="8">
    <location>
        <begin position="119"/>
        <end position="140"/>
    </location>
</feature>
<dbReference type="EMBL" id="JACJLV010000003">
    <property type="protein sequence ID" value="MBM6825765.1"/>
    <property type="molecule type" value="Genomic_DNA"/>
</dbReference>
<evidence type="ECO:0000313" key="10">
    <source>
        <dbReference type="EMBL" id="MBM6825765.1"/>
    </source>
</evidence>
<gene>
    <name evidence="10" type="ORF">H6A13_01425</name>
</gene>